<dbReference type="AlphaFoldDB" id="A0A2G5PGX8"/>
<protein>
    <submittedName>
        <fullName evidence="1">CopG family transcriptional regulator</fullName>
    </submittedName>
</protein>
<reference evidence="1 2" key="1">
    <citation type="journal article" date="2017" name="Infect. Genet. Evol.">
        <title>The new phylogeny of the genus Mycobacterium: The old and the news.</title>
        <authorList>
            <person name="Tortoli E."/>
            <person name="Fedrizzi T."/>
            <person name="Meehan C.J."/>
            <person name="Trovato A."/>
            <person name="Grottola A."/>
            <person name="Giacobazzi E."/>
            <person name="Serpini G.F."/>
            <person name="Tagliazucchi S."/>
            <person name="Fabio A."/>
            <person name="Bettua C."/>
            <person name="Bertorelli R."/>
            <person name="Frascaro F."/>
            <person name="De Sanctis V."/>
            <person name="Pecorari M."/>
            <person name="Jousson O."/>
            <person name="Segata N."/>
            <person name="Cirillo D.M."/>
        </authorList>
    </citation>
    <scope>NUCLEOTIDE SEQUENCE [LARGE SCALE GENOMIC DNA]</scope>
    <source>
        <strain evidence="1 2">CIP1034565</strain>
    </source>
</reference>
<organism evidence="1 2">
    <name type="scientific">Mycolicibacterium brumae</name>
    <dbReference type="NCBI Taxonomy" id="85968"/>
    <lineage>
        <taxon>Bacteria</taxon>
        <taxon>Bacillati</taxon>
        <taxon>Actinomycetota</taxon>
        <taxon>Actinomycetes</taxon>
        <taxon>Mycobacteriales</taxon>
        <taxon>Mycobacteriaceae</taxon>
        <taxon>Mycolicibacterium</taxon>
    </lineage>
</organism>
<dbReference type="InterPro" id="IPR010985">
    <property type="entry name" value="Ribbon_hlx_hlx"/>
</dbReference>
<accession>A0A2G5PGX8</accession>
<gene>
    <name evidence="1" type="ORF">CQY22_001035</name>
</gene>
<name>A0A2G5PGX8_9MYCO</name>
<dbReference type="Gene3D" id="1.10.1220.10">
    <property type="entry name" value="Met repressor-like"/>
    <property type="match status" value="1"/>
</dbReference>
<dbReference type="Proteomes" id="UP000230551">
    <property type="component" value="Unassembled WGS sequence"/>
</dbReference>
<keyword evidence="2" id="KW-1185">Reference proteome</keyword>
<dbReference type="InterPro" id="IPR013321">
    <property type="entry name" value="Arc_rbn_hlx_hlx"/>
</dbReference>
<sequence length="102" mass="11142">MTRHRLTDAEYAEMAADYAANPLRSDEMVGPVVINPDHPDVAVLRTGRPAGGGTPQGRTPTTSVRLPVDIKTRLDAQAVAEDVKPAEIIRRALIEYLERHTA</sequence>
<comment type="caution">
    <text evidence="1">The sequence shown here is derived from an EMBL/GenBank/DDBJ whole genome shotgun (WGS) entry which is preliminary data.</text>
</comment>
<dbReference type="OrthoDB" id="3710927at2"/>
<dbReference type="GO" id="GO:0006355">
    <property type="term" value="P:regulation of DNA-templated transcription"/>
    <property type="evidence" value="ECO:0007669"/>
    <property type="project" value="InterPro"/>
</dbReference>
<dbReference type="CDD" id="cd21631">
    <property type="entry name" value="RHH_CopG_NikR-like"/>
    <property type="match status" value="1"/>
</dbReference>
<evidence type="ECO:0000313" key="2">
    <source>
        <dbReference type="Proteomes" id="UP000230551"/>
    </source>
</evidence>
<evidence type="ECO:0000313" key="1">
    <source>
        <dbReference type="EMBL" id="PIB77567.1"/>
    </source>
</evidence>
<proteinExistence type="predicted"/>
<dbReference type="RefSeq" id="WP_090588459.1">
    <property type="nucleotide sequence ID" value="NZ_CP104302.1"/>
</dbReference>
<dbReference type="EMBL" id="PDCN02000001">
    <property type="protein sequence ID" value="PIB77567.1"/>
    <property type="molecule type" value="Genomic_DNA"/>
</dbReference>
<dbReference type="SUPFAM" id="SSF47598">
    <property type="entry name" value="Ribbon-helix-helix"/>
    <property type="match status" value="1"/>
</dbReference>